<dbReference type="InterPro" id="IPR036514">
    <property type="entry name" value="SGNH_hydro_sf"/>
</dbReference>
<accession>A0ABW4ZSG5</accession>
<proteinExistence type="predicted"/>
<reference evidence="5" key="1">
    <citation type="journal article" date="2019" name="Int. J. Syst. Evol. Microbiol.">
        <title>The Global Catalogue of Microorganisms (GCM) 10K type strain sequencing project: providing services to taxonomists for standard genome sequencing and annotation.</title>
        <authorList>
            <consortium name="The Broad Institute Genomics Platform"/>
            <consortium name="The Broad Institute Genome Sequencing Center for Infectious Disease"/>
            <person name="Wu L."/>
            <person name="Ma J."/>
        </authorList>
    </citation>
    <scope>NUCLEOTIDE SEQUENCE [LARGE SCALE GENOMIC DNA]</scope>
    <source>
        <strain evidence="5">CGMCC 1.13574</strain>
    </source>
</reference>
<sequence length="353" mass="39686">MARRLRQYVCSLLLLLFPAQSAGASAPLPLDRPIEYVAIGDSITAGWGTPLIDGARLNGYAPLLHRQMQAHGRATMHNLGIAGLTSGQFLFLLAHWPEAVEQLRRADLITLSIGGNDIIWTEHQKPGDVMAMRAALTKYRSNIQKILSAFRKVNQRARLFVLEVYNPFEQQDPRHRLFNEWITWVNESILAVATQYDATVVPVASLFATHEKEYVNLANHDIHPNPLGHQMIAKQIAHQLFGRFTPLLVTPDQQPNLLWNGNARNLPTRLIWENSTIYISLPQLKAIDQDARRTLRTRVGANAVRIDGMRIPLPSPVLLLDGTLYLPLRPILESIGAKVYWVPDSLTLSVFSK</sequence>
<evidence type="ECO:0000259" key="3">
    <source>
        <dbReference type="Pfam" id="PF13472"/>
    </source>
</evidence>
<keyword evidence="1" id="KW-0732">Signal</keyword>
<dbReference type="EMBL" id="JBHUIO010000002">
    <property type="protein sequence ID" value="MFD2168757.1"/>
    <property type="molecule type" value="Genomic_DNA"/>
</dbReference>
<dbReference type="InterPro" id="IPR013830">
    <property type="entry name" value="SGNH_hydro"/>
</dbReference>
<dbReference type="Pfam" id="PF07833">
    <property type="entry name" value="Cu_amine_oxidN1"/>
    <property type="match status" value="1"/>
</dbReference>
<dbReference type="Gene3D" id="3.40.50.1110">
    <property type="entry name" value="SGNH hydrolase"/>
    <property type="match status" value="1"/>
</dbReference>
<dbReference type="SUPFAM" id="SSF52266">
    <property type="entry name" value="SGNH hydrolase"/>
    <property type="match status" value="1"/>
</dbReference>
<feature type="signal peptide" evidence="1">
    <location>
        <begin position="1"/>
        <end position="24"/>
    </location>
</feature>
<keyword evidence="5" id="KW-1185">Reference proteome</keyword>
<evidence type="ECO:0000313" key="4">
    <source>
        <dbReference type="EMBL" id="MFD2168757.1"/>
    </source>
</evidence>
<dbReference type="SUPFAM" id="SSF55383">
    <property type="entry name" value="Copper amine oxidase, domain N"/>
    <property type="match status" value="1"/>
</dbReference>
<name>A0ABW4ZSG5_9BACL</name>
<evidence type="ECO:0000259" key="2">
    <source>
        <dbReference type="Pfam" id="PF07833"/>
    </source>
</evidence>
<dbReference type="Proteomes" id="UP001597343">
    <property type="component" value="Unassembled WGS sequence"/>
</dbReference>
<evidence type="ECO:0000313" key="5">
    <source>
        <dbReference type="Proteomes" id="UP001597343"/>
    </source>
</evidence>
<dbReference type="PANTHER" id="PTHR30383">
    <property type="entry name" value="THIOESTERASE 1/PROTEASE 1/LYSOPHOSPHOLIPASE L1"/>
    <property type="match status" value="1"/>
</dbReference>
<dbReference type="InterPro" id="IPR051532">
    <property type="entry name" value="Ester_Hydrolysis_Enzymes"/>
</dbReference>
<dbReference type="InterPro" id="IPR036582">
    <property type="entry name" value="Mao_N_sf"/>
</dbReference>
<dbReference type="PANTHER" id="PTHR30383:SF5">
    <property type="entry name" value="SGNH HYDROLASE-TYPE ESTERASE DOMAIN-CONTAINING PROTEIN"/>
    <property type="match status" value="1"/>
</dbReference>
<protein>
    <submittedName>
        <fullName evidence="4">GDSL-type esterase/lipase family protein</fullName>
    </submittedName>
</protein>
<organism evidence="4 5">
    <name type="scientific">Tumebacillus lipolyticus</name>
    <dbReference type="NCBI Taxonomy" id="1280370"/>
    <lineage>
        <taxon>Bacteria</taxon>
        <taxon>Bacillati</taxon>
        <taxon>Bacillota</taxon>
        <taxon>Bacilli</taxon>
        <taxon>Bacillales</taxon>
        <taxon>Alicyclobacillaceae</taxon>
        <taxon>Tumebacillus</taxon>
    </lineage>
</organism>
<feature type="domain" description="Copper amine oxidase-like N-terminal" evidence="2">
    <location>
        <begin position="290"/>
        <end position="348"/>
    </location>
</feature>
<evidence type="ECO:0000256" key="1">
    <source>
        <dbReference type="SAM" id="SignalP"/>
    </source>
</evidence>
<dbReference type="RefSeq" id="WP_386043755.1">
    <property type="nucleotide sequence ID" value="NZ_JBHUIO010000002.1"/>
</dbReference>
<feature type="domain" description="SGNH hydrolase-type esterase" evidence="3">
    <location>
        <begin position="38"/>
        <end position="230"/>
    </location>
</feature>
<gene>
    <name evidence="4" type="ORF">ACFSOY_01830</name>
</gene>
<dbReference type="InterPro" id="IPR012854">
    <property type="entry name" value="Cu_amine_oxidase-like_N"/>
</dbReference>
<dbReference type="Pfam" id="PF13472">
    <property type="entry name" value="Lipase_GDSL_2"/>
    <property type="match status" value="1"/>
</dbReference>
<feature type="chain" id="PRO_5046991296" evidence="1">
    <location>
        <begin position="25"/>
        <end position="353"/>
    </location>
</feature>
<comment type="caution">
    <text evidence="4">The sequence shown here is derived from an EMBL/GenBank/DDBJ whole genome shotgun (WGS) entry which is preliminary data.</text>
</comment>